<evidence type="ECO:0000256" key="4">
    <source>
        <dbReference type="ARBA" id="ARBA00021268"/>
    </source>
</evidence>
<keyword evidence="16" id="KW-1185">Reference proteome</keyword>
<evidence type="ECO:0000256" key="8">
    <source>
        <dbReference type="ARBA" id="ARBA00048017"/>
    </source>
</evidence>
<feature type="region of interest" description="Interaction with histone H4 N-terminus" evidence="11">
    <location>
        <begin position="229"/>
        <end position="231"/>
    </location>
</feature>
<comment type="similarity">
    <text evidence="2 9">Belongs to the HAT1 family.</text>
</comment>
<feature type="region of interest" description="Disordered" evidence="13">
    <location>
        <begin position="316"/>
        <end position="350"/>
    </location>
</feature>
<dbReference type="EC" id="2.3.1.48" evidence="3 9"/>
<proteinExistence type="inferred from homology"/>
<dbReference type="GO" id="GO:0005737">
    <property type="term" value="C:cytoplasm"/>
    <property type="evidence" value="ECO:0007669"/>
    <property type="project" value="UniProtKB-SubCell"/>
</dbReference>
<dbReference type="HOGENOM" id="CLU_036024_2_1_1"/>
<feature type="active site" description="Proton donor/acceptor" evidence="10">
    <location>
        <position position="280"/>
    </location>
</feature>
<dbReference type="OMA" id="WTCDAND"/>
<dbReference type="OrthoDB" id="10253098at2759"/>
<name>F8Q6K2_SERL3</name>
<dbReference type="InterPro" id="IPR037113">
    <property type="entry name" value="Hat1_N_sf"/>
</dbReference>
<accession>F8Q6K2</accession>
<comment type="subcellular location">
    <subcellularLocation>
        <location evidence="9">Cytoplasm</location>
    </subcellularLocation>
    <subcellularLocation>
        <location evidence="1 9">Nucleus</location>
    </subcellularLocation>
</comment>
<dbReference type="PANTHER" id="PTHR12046">
    <property type="entry name" value="HISTONE ACETYLTRANSFERASE TYPE B CATALYTIC SUBUNIT"/>
    <property type="match status" value="1"/>
</dbReference>
<dbReference type="EMBL" id="GL945484">
    <property type="protein sequence ID" value="EGN96240.1"/>
    <property type="molecule type" value="Genomic_DNA"/>
</dbReference>
<feature type="domain" description="Histone acetyl transferase HAT1 N-terminal" evidence="14">
    <location>
        <begin position="4"/>
        <end position="188"/>
    </location>
</feature>
<evidence type="ECO:0000256" key="13">
    <source>
        <dbReference type="SAM" id="MobiDB-lite"/>
    </source>
</evidence>
<comment type="catalytic activity">
    <reaction evidence="8 9">
        <text>L-lysyl-[protein] + acetyl-CoA = N(6)-acetyl-L-lysyl-[protein] + CoA + H(+)</text>
        <dbReference type="Rhea" id="RHEA:45948"/>
        <dbReference type="Rhea" id="RHEA-COMP:9752"/>
        <dbReference type="Rhea" id="RHEA-COMP:10731"/>
        <dbReference type="ChEBI" id="CHEBI:15378"/>
        <dbReference type="ChEBI" id="CHEBI:29969"/>
        <dbReference type="ChEBI" id="CHEBI:57287"/>
        <dbReference type="ChEBI" id="CHEBI:57288"/>
        <dbReference type="ChEBI" id="CHEBI:61930"/>
        <dbReference type="EC" id="2.3.1.48"/>
    </reaction>
</comment>
<dbReference type="STRING" id="936435.F8Q6K2"/>
<dbReference type="Proteomes" id="UP000008063">
    <property type="component" value="Unassembled WGS sequence"/>
</dbReference>
<evidence type="ECO:0000313" key="15">
    <source>
        <dbReference type="EMBL" id="EGN96240.1"/>
    </source>
</evidence>
<dbReference type="Gene3D" id="3.40.630.30">
    <property type="match status" value="1"/>
</dbReference>
<comment type="function">
    <text evidence="9">Catalytic component of the histone acetylase B (HAT-B) complex. Has intrinsic substrate specificity that modifies lysine in recognition sequence GXGKXG. Involved in DNA double-strand break repair.</text>
</comment>
<keyword evidence="9" id="KW-0963">Cytoplasm</keyword>
<sequence length="439" mass="50665">MTDWTANSNEALNLSLVRAEADKLLLGGEESYEDFHPTFTYPIYGEDEKLYGYKDLMIDMRFASGSLVHYLSVKYSEKLGSSSTVDDVEGILKEFIPEDYYTDEQTFLTRVEEDAASFAPMGKLIHSYTRPSPSSKSKGKSVIRNEQLNPDSRDVVTYEVYHVGSTWSTPGFREYHRRMQLFILLYIEAGSYINEEEEPWEFVVLYEKRKRTGPTGGVSYHFIGYSSLYNFYCFPEKVRMRLSQFVILPPYQRQGHGSELYTSIYNYVVASPNIAELTVEDPAEAFEDLRDRNDLKLLLGHARFMEEGFGPGIVSHGGGRVEKKKTKARATPMGAPSGPVKRKGKMGPPADKPWVEGWRKDLKIAGRQFYRLVEMLILLHLDPADIRAARAYRLQVKERLYRFNFEILAQLEKQERQEKLEETFQGVREDYLRIVSMVR</sequence>
<dbReference type="GO" id="GO:0005634">
    <property type="term" value="C:nucleus"/>
    <property type="evidence" value="ECO:0007669"/>
    <property type="project" value="UniProtKB-SubCell"/>
</dbReference>
<dbReference type="InterPro" id="IPR016181">
    <property type="entry name" value="Acyl_CoA_acyltransferase"/>
</dbReference>
<evidence type="ECO:0000256" key="1">
    <source>
        <dbReference type="ARBA" id="ARBA00004123"/>
    </source>
</evidence>
<organism evidence="16">
    <name type="scientific">Serpula lacrymans var. lacrymans (strain S7.3)</name>
    <name type="common">Dry rot fungus</name>
    <dbReference type="NCBI Taxonomy" id="936435"/>
    <lineage>
        <taxon>Eukaryota</taxon>
        <taxon>Fungi</taxon>
        <taxon>Dikarya</taxon>
        <taxon>Basidiomycota</taxon>
        <taxon>Agaricomycotina</taxon>
        <taxon>Agaricomycetes</taxon>
        <taxon>Agaricomycetidae</taxon>
        <taxon>Boletales</taxon>
        <taxon>Coniophorineae</taxon>
        <taxon>Serpulaceae</taxon>
        <taxon>Serpula</taxon>
    </lineage>
</organism>
<evidence type="ECO:0000256" key="9">
    <source>
        <dbReference type="PIRNR" id="PIRNR038084"/>
    </source>
</evidence>
<dbReference type="FunCoup" id="F8Q6K2">
    <property type="interactions" value="678"/>
</dbReference>
<evidence type="ECO:0000256" key="2">
    <source>
        <dbReference type="ARBA" id="ARBA00010543"/>
    </source>
</evidence>
<keyword evidence="5 9" id="KW-0808">Transferase</keyword>
<feature type="binding site" evidence="11">
    <location>
        <begin position="245"/>
        <end position="247"/>
    </location>
    <ligand>
        <name>acetyl-CoA</name>
        <dbReference type="ChEBI" id="CHEBI:57288"/>
    </ligand>
</feature>
<dbReference type="GO" id="GO:0031509">
    <property type="term" value="P:subtelomeric heterochromatin formation"/>
    <property type="evidence" value="ECO:0007669"/>
    <property type="project" value="InterPro"/>
</dbReference>
<evidence type="ECO:0000256" key="7">
    <source>
        <dbReference type="ARBA" id="ARBA00023315"/>
    </source>
</evidence>
<dbReference type="InterPro" id="IPR017380">
    <property type="entry name" value="Hist_AcTrfase_B-typ_cat-su"/>
</dbReference>
<feature type="binding site" evidence="11">
    <location>
        <begin position="252"/>
        <end position="258"/>
    </location>
    <ligand>
        <name>acetyl-CoA</name>
        <dbReference type="ChEBI" id="CHEBI:57288"/>
    </ligand>
</feature>
<dbReference type="GO" id="GO:0042393">
    <property type="term" value="F:histone binding"/>
    <property type="evidence" value="ECO:0007669"/>
    <property type="project" value="InterPro"/>
</dbReference>
<evidence type="ECO:0000259" key="14">
    <source>
        <dbReference type="Pfam" id="PF10394"/>
    </source>
</evidence>
<keyword evidence="6 9" id="KW-0539">Nucleus</keyword>
<dbReference type="PIRSF" id="PIRSF038084">
    <property type="entry name" value="HAT-B_cat"/>
    <property type="match status" value="1"/>
</dbReference>
<dbReference type="GO" id="GO:0000781">
    <property type="term" value="C:chromosome, telomeric region"/>
    <property type="evidence" value="ECO:0007669"/>
    <property type="project" value="GOC"/>
</dbReference>
<evidence type="ECO:0000256" key="5">
    <source>
        <dbReference type="ARBA" id="ARBA00022679"/>
    </source>
</evidence>
<dbReference type="Gene3D" id="1.10.10.390">
    <property type="match status" value="1"/>
</dbReference>
<dbReference type="AlphaFoldDB" id="F8Q6K2"/>
<protein>
    <recommendedName>
        <fullName evidence="4 9">Histone acetyltransferase type B catalytic subunit</fullName>
        <ecNumber evidence="3 9">2.3.1.48</ecNumber>
    </recommendedName>
</protein>
<reference evidence="16" key="1">
    <citation type="journal article" date="2011" name="Science">
        <title>The plant cell wall-decomposing machinery underlies the functional diversity of forest fungi.</title>
        <authorList>
            <person name="Eastwood D.C."/>
            <person name="Floudas D."/>
            <person name="Binder M."/>
            <person name="Majcherczyk A."/>
            <person name="Schneider P."/>
            <person name="Aerts A."/>
            <person name="Asiegbu F.O."/>
            <person name="Baker S.E."/>
            <person name="Barry K."/>
            <person name="Bendiksby M."/>
            <person name="Blumentritt M."/>
            <person name="Coutinho P.M."/>
            <person name="Cullen D."/>
            <person name="de Vries R.P."/>
            <person name="Gathman A."/>
            <person name="Goodell B."/>
            <person name="Henrissat B."/>
            <person name="Ihrmark K."/>
            <person name="Kauserud H."/>
            <person name="Kohler A."/>
            <person name="LaButti K."/>
            <person name="Lapidus A."/>
            <person name="Lavin J.L."/>
            <person name="Lee Y.-H."/>
            <person name="Lindquist E."/>
            <person name="Lilly W."/>
            <person name="Lucas S."/>
            <person name="Morin E."/>
            <person name="Murat C."/>
            <person name="Oguiza J.A."/>
            <person name="Park J."/>
            <person name="Pisabarro A.G."/>
            <person name="Riley R."/>
            <person name="Rosling A."/>
            <person name="Salamov A."/>
            <person name="Schmidt O."/>
            <person name="Schmutz J."/>
            <person name="Skrede I."/>
            <person name="Stenlid J."/>
            <person name="Wiebenga A."/>
            <person name="Xie X."/>
            <person name="Kuees U."/>
            <person name="Hibbett D.S."/>
            <person name="Hoffmeister D."/>
            <person name="Hoegberg N."/>
            <person name="Martin F."/>
            <person name="Grigoriev I.V."/>
            <person name="Watkinson S.C."/>
        </authorList>
    </citation>
    <scope>NUCLEOTIDE SEQUENCE [LARGE SCALE GENOMIC DNA]</scope>
    <source>
        <strain evidence="16">strain S7.3</strain>
    </source>
</reference>
<evidence type="ECO:0000256" key="11">
    <source>
        <dbReference type="PIRSR" id="PIRSR038084-2"/>
    </source>
</evidence>
<dbReference type="Pfam" id="PF10394">
    <property type="entry name" value="Hat1_N"/>
    <property type="match status" value="1"/>
</dbReference>
<dbReference type="InParanoid" id="F8Q6K2"/>
<gene>
    <name evidence="15" type="ORF">SERLA73DRAFT_94313</name>
</gene>
<dbReference type="Gene3D" id="3.90.360.10">
    <property type="entry name" value="Histone acetyl transferase 1 (HAT1), N-terminal domain"/>
    <property type="match status" value="1"/>
</dbReference>
<comment type="subunit">
    <text evidence="9">Component of the HAT-B complex composed of at least HAT1 and HAT2. The HAT-B complex binds to histone H4 tail.</text>
</comment>
<feature type="region of interest" description="Interaction with histone H4 N-terminus" evidence="11">
    <location>
        <begin position="46"/>
        <end position="48"/>
    </location>
</feature>
<dbReference type="InterPro" id="IPR013523">
    <property type="entry name" value="Hist_AcTrfase_HAT1_C"/>
</dbReference>
<dbReference type="GO" id="GO:0004402">
    <property type="term" value="F:histone acetyltransferase activity"/>
    <property type="evidence" value="ECO:0007669"/>
    <property type="project" value="UniProtKB-UniRule"/>
</dbReference>
<keyword evidence="7 9" id="KW-0012">Acyltransferase</keyword>
<dbReference type="InterPro" id="IPR019467">
    <property type="entry name" value="Hat1_N"/>
</dbReference>
<evidence type="ECO:0000256" key="6">
    <source>
        <dbReference type="ARBA" id="ARBA00023242"/>
    </source>
</evidence>
<feature type="binding site" evidence="11">
    <location>
        <position position="292"/>
    </location>
    <ligand>
        <name>acetyl-CoA</name>
        <dbReference type="ChEBI" id="CHEBI:57288"/>
    </ligand>
</feature>
<evidence type="ECO:0000313" key="16">
    <source>
        <dbReference type="Proteomes" id="UP000008063"/>
    </source>
</evidence>
<feature type="site" description="Interaction with histone H4 N-terminus" evidence="12">
    <location>
        <position position="200"/>
    </location>
</feature>
<evidence type="ECO:0000256" key="12">
    <source>
        <dbReference type="PIRSR" id="PIRSR038084-3"/>
    </source>
</evidence>
<dbReference type="eggNOG" id="KOG2696">
    <property type="taxonomic scope" value="Eukaryota"/>
</dbReference>
<evidence type="ECO:0000256" key="3">
    <source>
        <dbReference type="ARBA" id="ARBA00013184"/>
    </source>
</evidence>
<dbReference type="Pfam" id="PF21184">
    <property type="entry name" value="HAT1_C_fung"/>
    <property type="match status" value="1"/>
</dbReference>
<dbReference type="SUPFAM" id="SSF55729">
    <property type="entry name" value="Acyl-CoA N-acyltransferases (Nat)"/>
    <property type="match status" value="1"/>
</dbReference>
<evidence type="ECO:0000256" key="10">
    <source>
        <dbReference type="PIRSR" id="PIRSR038084-1"/>
    </source>
</evidence>